<dbReference type="EMBL" id="CM001368">
    <property type="protein sequence ID" value="EHJ48395.1"/>
    <property type="molecule type" value="Genomic_DNA"/>
</dbReference>
<evidence type="ECO:0000256" key="8">
    <source>
        <dbReference type="SAM" id="MobiDB-lite"/>
    </source>
</evidence>
<keyword evidence="6 9" id="KW-0472">Membrane</keyword>
<protein>
    <submittedName>
        <fullName evidence="11">Ion transport 2 domain protein</fullName>
    </submittedName>
</protein>
<dbReference type="SUPFAM" id="SSF81324">
    <property type="entry name" value="Voltage-gated potassium channels"/>
    <property type="match status" value="1"/>
</dbReference>
<keyword evidence="3 9" id="KW-0812">Transmembrane</keyword>
<evidence type="ECO:0000313" key="12">
    <source>
        <dbReference type="Proteomes" id="UP000004662"/>
    </source>
</evidence>
<dbReference type="PANTHER" id="PTHR43833:SF9">
    <property type="entry name" value="POTASSIUM CHANNEL PROTEIN YUGO-RELATED"/>
    <property type="match status" value="1"/>
</dbReference>
<dbReference type="InterPro" id="IPR003148">
    <property type="entry name" value="RCK_N"/>
</dbReference>
<evidence type="ECO:0000256" key="9">
    <source>
        <dbReference type="SAM" id="Phobius"/>
    </source>
</evidence>
<feature type="domain" description="RCK N-terminal" evidence="10">
    <location>
        <begin position="115"/>
        <end position="249"/>
    </location>
</feature>
<dbReference type="PROSITE" id="PS51201">
    <property type="entry name" value="RCK_N"/>
    <property type="match status" value="1"/>
</dbReference>
<keyword evidence="5" id="KW-0406">Ion transport</keyword>
<dbReference type="PRINTS" id="PR01333">
    <property type="entry name" value="2POREKCHANEL"/>
</dbReference>
<reference evidence="12" key="1">
    <citation type="journal article" date="2015" name="Genome Announc.">
        <title>High-Quality Draft Genome Sequence of Desulfovibrio carbinoliphilus FW-101-2B, an Organic Acid-Oxidizing Sulfate-Reducing Bacterium Isolated from Uranium(VI)-Contaminated Groundwater.</title>
        <authorList>
            <person name="Ramsay B.D."/>
            <person name="Hwang C."/>
            <person name="Woo H.L."/>
            <person name="Carroll S.L."/>
            <person name="Lucas S."/>
            <person name="Han J."/>
            <person name="Lapidus A.L."/>
            <person name="Cheng J.F."/>
            <person name="Goodwin L.A."/>
            <person name="Pitluck S."/>
            <person name="Peters L."/>
            <person name="Chertkov O."/>
            <person name="Held B."/>
            <person name="Detter J.C."/>
            <person name="Han C.S."/>
            <person name="Tapia R."/>
            <person name="Land M.L."/>
            <person name="Hauser L.J."/>
            <person name="Kyrpides N.C."/>
            <person name="Ivanova N.N."/>
            <person name="Mikhailova N."/>
            <person name="Pagani I."/>
            <person name="Woyke T."/>
            <person name="Arkin A.P."/>
            <person name="Dehal P."/>
            <person name="Chivian D."/>
            <person name="Criddle C.S."/>
            <person name="Wu W."/>
            <person name="Chakraborty R."/>
            <person name="Hazen T.C."/>
            <person name="Fields M.W."/>
        </authorList>
    </citation>
    <scope>NUCLEOTIDE SEQUENCE [LARGE SCALE GENOMIC DNA]</scope>
    <source>
        <strain evidence="12">FW-101-2B</strain>
    </source>
</reference>
<organism evidence="11 12">
    <name type="scientific">Solidesulfovibrio carbinoliphilus subsp. oakridgensis</name>
    <dbReference type="NCBI Taxonomy" id="694327"/>
    <lineage>
        <taxon>Bacteria</taxon>
        <taxon>Pseudomonadati</taxon>
        <taxon>Thermodesulfobacteriota</taxon>
        <taxon>Desulfovibrionia</taxon>
        <taxon>Desulfovibrionales</taxon>
        <taxon>Desulfovibrionaceae</taxon>
        <taxon>Solidesulfovibrio</taxon>
    </lineage>
</organism>
<dbReference type="HOGENOM" id="CLU_050982_1_2_7"/>
<evidence type="ECO:0000256" key="5">
    <source>
        <dbReference type="ARBA" id="ARBA00023065"/>
    </source>
</evidence>
<accession>G7Q572</accession>
<dbReference type="STRING" id="694327.DFW101_2391"/>
<keyword evidence="7" id="KW-0407">Ion channel</keyword>
<dbReference type="PRINTS" id="PR00169">
    <property type="entry name" value="KCHANNEL"/>
</dbReference>
<dbReference type="Gene3D" id="1.10.287.70">
    <property type="match status" value="1"/>
</dbReference>
<evidence type="ECO:0000256" key="7">
    <source>
        <dbReference type="ARBA" id="ARBA00023303"/>
    </source>
</evidence>
<feature type="transmembrane region" description="Helical" evidence="9">
    <location>
        <begin position="45"/>
        <end position="62"/>
    </location>
</feature>
<dbReference type="GO" id="GO:0005267">
    <property type="term" value="F:potassium channel activity"/>
    <property type="evidence" value="ECO:0007669"/>
    <property type="project" value="InterPro"/>
</dbReference>
<dbReference type="RefSeq" id="WP_009181770.1">
    <property type="nucleotide sequence ID" value="NZ_CM001368.1"/>
</dbReference>
<dbReference type="OrthoDB" id="9799090at2"/>
<comment type="subcellular location">
    <subcellularLocation>
        <location evidence="1">Cell membrane</location>
        <topology evidence="1">Multi-pass membrane protein</topology>
    </subcellularLocation>
</comment>
<keyword evidence="4 9" id="KW-1133">Transmembrane helix</keyword>
<name>G7Q572_9BACT</name>
<dbReference type="InterPro" id="IPR036291">
    <property type="entry name" value="NAD(P)-bd_dom_sf"/>
</dbReference>
<dbReference type="Pfam" id="PF07885">
    <property type="entry name" value="Ion_trans_2"/>
    <property type="match status" value="1"/>
</dbReference>
<feature type="region of interest" description="Disordered" evidence="8">
    <location>
        <begin position="382"/>
        <end position="401"/>
    </location>
</feature>
<feature type="transmembrane region" description="Helical" evidence="9">
    <location>
        <begin position="74"/>
        <end position="98"/>
    </location>
</feature>
<gene>
    <name evidence="11" type="ORF">DFW101_2391</name>
</gene>
<dbReference type="AlphaFoldDB" id="G7Q572"/>
<evidence type="ECO:0000259" key="10">
    <source>
        <dbReference type="PROSITE" id="PS51201"/>
    </source>
</evidence>
<keyword evidence="12" id="KW-1185">Reference proteome</keyword>
<sequence length="401" mass="42143">MPAKVLWRRLLASSLVTSLALVLAILVVATLGFYFFELRDNPDRTLFDALWWAMVTVTTVGYGDIVPTTVPGRLIGMCIMATGIGIMAALTGSLASALMERKNRKRQGLLPVKTNGHTLVLGFNAQAPELIRTLAGAAAPSRGPAVVLVAPLTPEAFDAVAVDLGLGDRLAFCRGNPAQEAVLGRASPATARVAYILSQEGLSPEEADQQSLLAALTVRSLAPKVRLYAEALLEANRKHLNRAGVDVTLIRGELAGRALGAMGEHPALWHFLESLLGRPGRRGMAARVLTREEKGLSWSELVARAMAGGGGLPVAVFRVKRDIAIKDLLDADSALDQFILELFAAYGQEGRIGSQGPQVVVNPGDGLDLAGFDGLIVLASGAPDDPAEARQAAGPETGGGL</sequence>
<dbReference type="GO" id="GO:0005886">
    <property type="term" value="C:plasma membrane"/>
    <property type="evidence" value="ECO:0007669"/>
    <property type="project" value="UniProtKB-SubCell"/>
</dbReference>
<dbReference type="Pfam" id="PF22614">
    <property type="entry name" value="Slo-like_RCK"/>
    <property type="match status" value="1"/>
</dbReference>
<dbReference type="Gene3D" id="3.40.50.720">
    <property type="entry name" value="NAD(P)-binding Rossmann-like Domain"/>
    <property type="match status" value="1"/>
</dbReference>
<dbReference type="SUPFAM" id="SSF51735">
    <property type="entry name" value="NAD(P)-binding Rossmann-fold domains"/>
    <property type="match status" value="1"/>
</dbReference>
<proteinExistence type="predicted"/>
<evidence type="ECO:0000256" key="3">
    <source>
        <dbReference type="ARBA" id="ARBA00022692"/>
    </source>
</evidence>
<dbReference type="PANTHER" id="PTHR43833">
    <property type="entry name" value="POTASSIUM CHANNEL PROTEIN 2-RELATED-RELATED"/>
    <property type="match status" value="1"/>
</dbReference>
<evidence type="ECO:0000313" key="11">
    <source>
        <dbReference type="EMBL" id="EHJ48395.1"/>
    </source>
</evidence>
<dbReference type="InterPro" id="IPR003280">
    <property type="entry name" value="2pore_dom_K_chnl"/>
</dbReference>
<dbReference type="InterPro" id="IPR013099">
    <property type="entry name" value="K_chnl_dom"/>
</dbReference>
<keyword evidence="2" id="KW-0813">Transport</keyword>
<evidence type="ECO:0000256" key="2">
    <source>
        <dbReference type="ARBA" id="ARBA00022448"/>
    </source>
</evidence>
<dbReference type="eggNOG" id="COG1226">
    <property type="taxonomic scope" value="Bacteria"/>
</dbReference>
<feature type="transmembrane region" description="Helical" evidence="9">
    <location>
        <begin position="12"/>
        <end position="36"/>
    </location>
</feature>
<dbReference type="InterPro" id="IPR050721">
    <property type="entry name" value="Trk_Ktr_HKT_K-transport"/>
</dbReference>
<evidence type="ECO:0000256" key="4">
    <source>
        <dbReference type="ARBA" id="ARBA00022989"/>
    </source>
</evidence>
<dbReference type="Proteomes" id="UP000004662">
    <property type="component" value="Chromosome"/>
</dbReference>
<evidence type="ECO:0000256" key="6">
    <source>
        <dbReference type="ARBA" id="ARBA00023136"/>
    </source>
</evidence>
<evidence type="ECO:0000256" key="1">
    <source>
        <dbReference type="ARBA" id="ARBA00004651"/>
    </source>
</evidence>